<accession>A0A5Q2F4L2</accession>
<keyword evidence="2" id="KW-1185">Reference proteome</keyword>
<organism evidence="1 2">
    <name type="scientific">Bacillus phage vB_BcM_Sam112</name>
    <dbReference type="NCBI Taxonomy" id="2663324"/>
    <lineage>
        <taxon>Viruses</taxon>
        <taxon>Duplodnaviria</taxon>
        <taxon>Heunggongvirae</taxon>
        <taxon>Uroviricota</taxon>
        <taxon>Caudoviricetes</taxon>
        <taxon>Trautnerviridae</taxon>
        <taxon>Prospektnaukivirus</taxon>
        <taxon>Prospektnaukivirus sam112</taxon>
    </lineage>
</organism>
<gene>
    <name evidence="1" type="ORF">Sam112_gp57</name>
</gene>
<dbReference type="Proteomes" id="UP000343370">
    <property type="component" value="Segment"/>
</dbReference>
<reference evidence="1 2" key="1">
    <citation type="submission" date="2019-10" db="EMBL/GenBank/DDBJ databases">
        <authorList>
            <person name="Kazantseva O."/>
            <person name="Piligrimova E."/>
            <person name="Shadrin A."/>
            <person name="Zagorodny V."/>
        </authorList>
    </citation>
    <scope>NUCLEOTIDE SEQUENCE [LARGE SCALE GENOMIC DNA]</scope>
</reference>
<name>A0A5Q2F4L2_9CAUD</name>
<proteinExistence type="predicted"/>
<evidence type="ECO:0000313" key="1">
    <source>
        <dbReference type="EMBL" id="QGF21759.1"/>
    </source>
</evidence>
<evidence type="ECO:0000313" key="2">
    <source>
        <dbReference type="Proteomes" id="UP000343370"/>
    </source>
</evidence>
<sequence length="67" mass="7733">MAKKWKPKHYGQTSCSLGKLVIQESFITRNILEIRIGRNTEDNESVVAHIEKKELIRLLGQLDITLK</sequence>
<protein>
    <submittedName>
        <fullName evidence="1">Uncharacterized protein</fullName>
    </submittedName>
</protein>
<dbReference type="EMBL" id="MN604230">
    <property type="protein sequence ID" value="QGF21759.1"/>
    <property type="molecule type" value="Genomic_DNA"/>
</dbReference>